<dbReference type="InterPro" id="IPR050602">
    <property type="entry name" value="Malonyl-ACP_OMT"/>
</dbReference>
<reference evidence="10" key="1">
    <citation type="submission" date="2019-10" db="EMBL/GenBank/DDBJ databases">
        <authorList>
            <person name="Paulsen S."/>
        </authorList>
    </citation>
    <scope>NUCLEOTIDE SEQUENCE</scope>
    <source>
        <strain evidence="10">LMG 19692</strain>
    </source>
</reference>
<evidence type="ECO:0000313" key="12">
    <source>
        <dbReference type="Proteomes" id="UP000646877"/>
    </source>
</evidence>
<evidence type="ECO:0000256" key="3">
    <source>
        <dbReference type="ARBA" id="ARBA00012327"/>
    </source>
</evidence>
<reference evidence="11 13" key="2">
    <citation type="submission" date="2023-10" db="EMBL/GenBank/DDBJ databases">
        <title>To unveil natural product biosynthetic capacity in Pseudoalteromonas.</title>
        <authorList>
            <person name="Wang J."/>
        </authorList>
    </citation>
    <scope>NUCLEOTIDE SEQUENCE [LARGE SCALE GENOMIC DNA]</scope>
    <source>
        <strain evidence="11 13">DSM 15914</strain>
    </source>
</reference>
<dbReference type="InterPro" id="IPR011814">
    <property type="entry name" value="BioC"/>
</dbReference>
<dbReference type="EC" id="2.1.1.197" evidence="3 8"/>
<organism evidence="10 12">
    <name type="scientific">Pseudoalteromonas maricaloris</name>
    <dbReference type="NCBI Taxonomy" id="184924"/>
    <lineage>
        <taxon>Bacteria</taxon>
        <taxon>Pseudomonadati</taxon>
        <taxon>Pseudomonadota</taxon>
        <taxon>Gammaproteobacteria</taxon>
        <taxon>Alteromonadales</taxon>
        <taxon>Pseudoalteromonadaceae</taxon>
        <taxon>Pseudoalteromonas</taxon>
    </lineage>
</organism>
<dbReference type="PANTHER" id="PTHR13090:SF1">
    <property type="entry name" value="ARGININE-HYDROXYLASE NDUFAF5, MITOCHONDRIAL"/>
    <property type="match status" value="1"/>
</dbReference>
<evidence type="ECO:0000256" key="7">
    <source>
        <dbReference type="ARBA" id="ARBA00022756"/>
    </source>
</evidence>
<dbReference type="SUPFAM" id="SSF53335">
    <property type="entry name" value="S-adenosyl-L-methionine-dependent methyltransferases"/>
    <property type="match status" value="1"/>
</dbReference>
<comment type="similarity">
    <text evidence="8">Belongs to the methyltransferase superfamily.</text>
</comment>
<protein>
    <recommendedName>
        <fullName evidence="3 8">Malonyl-[acyl-carrier protein] O-methyltransferase</fullName>
        <shortName evidence="8">Malonyl-ACP O-methyltransferase</shortName>
        <ecNumber evidence="3 8">2.1.1.197</ecNumber>
    </recommendedName>
    <alternativeName>
        <fullName evidence="8">Biotin synthesis protein BioC</fullName>
    </alternativeName>
</protein>
<gene>
    <name evidence="8" type="primary">bioC</name>
    <name evidence="10" type="ORF">F9Y85_23805</name>
    <name evidence="11" type="ORF">R5H13_09360</name>
</gene>
<dbReference type="PANTHER" id="PTHR13090">
    <property type="entry name" value="ARGININE-HYDROXYLASE NDUFAF5, MITOCHONDRIAL"/>
    <property type="match status" value="1"/>
</dbReference>
<dbReference type="GO" id="GO:0009102">
    <property type="term" value="P:biotin biosynthetic process"/>
    <property type="evidence" value="ECO:0007669"/>
    <property type="project" value="UniProtKB-UniRule"/>
</dbReference>
<evidence type="ECO:0000313" key="11">
    <source>
        <dbReference type="EMBL" id="WOX26877.1"/>
    </source>
</evidence>
<keyword evidence="7 8" id="KW-0093">Biotin biosynthesis</keyword>
<dbReference type="GO" id="GO:0008757">
    <property type="term" value="F:S-adenosylmethionine-dependent methyltransferase activity"/>
    <property type="evidence" value="ECO:0007669"/>
    <property type="project" value="InterPro"/>
</dbReference>
<keyword evidence="4 8" id="KW-0489">Methyltransferase</keyword>
<evidence type="ECO:0000256" key="2">
    <source>
        <dbReference type="ARBA" id="ARBA00004746"/>
    </source>
</evidence>
<accession>A0A8I2H913</accession>
<keyword evidence="6 8" id="KW-0949">S-adenosyl-L-methionine</keyword>
<comment type="function">
    <text evidence="8">Converts the free carboxyl group of a malonyl-thioester to its methyl ester by transfer of a methyl group from S-adenosyl-L-methionine (SAM). It allows to synthesize pimeloyl-ACP via the fatty acid synthetic pathway.</text>
</comment>
<evidence type="ECO:0000313" key="13">
    <source>
        <dbReference type="Proteomes" id="UP001304419"/>
    </source>
</evidence>
<dbReference type="EMBL" id="CP137578">
    <property type="protein sequence ID" value="WOX26877.1"/>
    <property type="molecule type" value="Genomic_DNA"/>
</dbReference>
<evidence type="ECO:0000256" key="6">
    <source>
        <dbReference type="ARBA" id="ARBA00022691"/>
    </source>
</evidence>
<name>A0A8I2H913_9GAMM</name>
<dbReference type="GO" id="GO:0032259">
    <property type="term" value="P:methylation"/>
    <property type="evidence" value="ECO:0007669"/>
    <property type="project" value="UniProtKB-KW"/>
</dbReference>
<dbReference type="Pfam" id="PF08241">
    <property type="entry name" value="Methyltransf_11"/>
    <property type="match status" value="1"/>
</dbReference>
<dbReference type="GO" id="GO:0102130">
    <property type="term" value="F:malonyl-CoA methyltransferase activity"/>
    <property type="evidence" value="ECO:0007669"/>
    <property type="project" value="UniProtKB-EC"/>
</dbReference>
<dbReference type="GO" id="GO:0010340">
    <property type="term" value="F:carboxyl-O-methyltransferase activity"/>
    <property type="evidence" value="ECO:0007669"/>
    <property type="project" value="UniProtKB-UniRule"/>
</dbReference>
<dbReference type="Proteomes" id="UP001304419">
    <property type="component" value="Chromosome 1"/>
</dbReference>
<evidence type="ECO:0000313" key="10">
    <source>
        <dbReference type="EMBL" id="NLR24280.1"/>
    </source>
</evidence>
<dbReference type="AlphaFoldDB" id="A0A8I2H913"/>
<sequence length="259" mass="28584">MSKAQETQTAKCFSKAAQSYSQHANVQKQAADILFSRLTQQNSELGAVRMFPRLLDLGCGPHENFHRLNAFTNHYVGADLSLAMLASAENTTNSVCCDMDKLAIQSNCIDLVFSNFAIQWSNSPQALFAQLYEVLKKEGRVLLSSVLDGSLNEIDSAWRAIDQCGHINSFYSLSTLKSFALQAGFEVTWADEALLIDSYDTPLKALRSVKNIGANDVKTASRRQGLLGKSAYAQLLSSYPESKNGFDVSYQVGFLELRK</sequence>
<dbReference type="UniPathway" id="UPA00078"/>
<dbReference type="Proteomes" id="UP000646877">
    <property type="component" value="Unassembled WGS sequence"/>
</dbReference>
<dbReference type="Gene3D" id="3.40.50.150">
    <property type="entry name" value="Vaccinia Virus protein VP39"/>
    <property type="match status" value="1"/>
</dbReference>
<keyword evidence="13" id="KW-1185">Reference proteome</keyword>
<comment type="pathway">
    <text evidence="2 8">Cofactor biosynthesis; biotin biosynthesis.</text>
</comment>
<dbReference type="InterPro" id="IPR029063">
    <property type="entry name" value="SAM-dependent_MTases_sf"/>
</dbReference>
<dbReference type="EMBL" id="WEIA01000027">
    <property type="protein sequence ID" value="NLR24280.1"/>
    <property type="molecule type" value="Genomic_DNA"/>
</dbReference>
<evidence type="ECO:0000256" key="5">
    <source>
        <dbReference type="ARBA" id="ARBA00022679"/>
    </source>
</evidence>
<evidence type="ECO:0000259" key="9">
    <source>
        <dbReference type="Pfam" id="PF08241"/>
    </source>
</evidence>
<dbReference type="HAMAP" id="MF_00835">
    <property type="entry name" value="BioC"/>
    <property type="match status" value="1"/>
</dbReference>
<comment type="catalytic activity">
    <reaction evidence="1 8">
        <text>malonyl-[ACP] + S-adenosyl-L-methionine = malonyl-[ACP] methyl ester + S-adenosyl-L-homocysteine</text>
        <dbReference type="Rhea" id="RHEA:17105"/>
        <dbReference type="Rhea" id="RHEA-COMP:9623"/>
        <dbReference type="Rhea" id="RHEA-COMP:9954"/>
        <dbReference type="ChEBI" id="CHEBI:57856"/>
        <dbReference type="ChEBI" id="CHEBI:59789"/>
        <dbReference type="ChEBI" id="CHEBI:78449"/>
        <dbReference type="ChEBI" id="CHEBI:78845"/>
        <dbReference type="EC" id="2.1.1.197"/>
    </reaction>
</comment>
<evidence type="ECO:0000256" key="8">
    <source>
        <dbReference type="HAMAP-Rule" id="MF_00835"/>
    </source>
</evidence>
<dbReference type="InterPro" id="IPR013216">
    <property type="entry name" value="Methyltransf_11"/>
</dbReference>
<keyword evidence="5 8" id="KW-0808">Transferase</keyword>
<evidence type="ECO:0000256" key="1">
    <source>
        <dbReference type="ARBA" id="ARBA00000852"/>
    </source>
</evidence>
<dbReference type="RefSeq" id="WP_193522611.1">
    <property type="nucleotide sequence ID" value="NZ_CBCSDF010000028.1"/>
</dbReference>
<evidence type="ECO:0000256" key="4">
    <source>
        <dbReference type="ARBA" id="ARBA00022603"/>
    </source>
</evidence>
<feature type="domain" description="Methyltransferase type 11" evidence="9">
    <location>
        <begin position="55"/>
        <end position="142"/>
    </location>
</feature>
<dbReference type="CDD" id="cd02440">
    <property type="entry name" value="AdoMet_MTases"/>
    <property type="match status" value="1"/>
</dbReference>
<proteinExistence type="inferred from homology"/>